<feature type="compositionally biased region" description="Basic and acidic residues" evidence="1">
    <location>
        <begin position="82"/>
        <end position="97"/>
    </location>
</feature>
<dbReference type="EMBL" id="CP003410">
    <property type="protein sequence ID" value="AGM03834.1"/>
    <property type="molecule type" value="Genomic_DNA"/>
</dbReference>
<dbReference type="HOGENOM" id="CLU_2178292_0_0_11"/>
<evidence type="ECO:0000313" key="3">
    <source>
        <dbReference type="Proteomes" id="UP000013968"/>
    </source>
</evidence>
<dbReference type="AlphaFoldDB" id="R4SJS2"/>
<name>R4SJS2_9PSEU</name>
<evidence type="ECO:0000313" key="2">
    <source>
        <dbReference type="EMBL" id="AGM03834.1"/>
    </source>
</evidence>
<dbReference type="PATRIC" id="fig|1156913.3.peg.1272"/>
<evidence type="ECO:0000256" key="1">
    <source>
        <dbReference type="SAM" id="MobiDB-lite"/>
    </source>
</evidence>
<protein>
    <submittedName>
        <fullName evidence="2">Uncharacterized protein</fullName>
    </submittedName>
</protein>
<gene>
    <name evidence="2" type="ORF">AORI_1245</name>
</gene>
<accession>R4SJS2</accession>
<dbReference type="KEGG" id="aoi:AORI_1245"/>
<sequence>MEKTEQCGGCCIQFGHVLYGPTFRNLCPLWSTHLSIVASGMRSFGPTHYACPQWTDHATQPAFATDSGTRPPPRPTTGSDRPGGRTGHETGKRRSADLRFPQIRASFSK</sequence>
<feature type="region of interest" description="Disordered" evidence="1">
    <location>
        <begin position="60"/>
        <end position="109"/>
    </location>
</feature>
<keyword evidence="3" id="KW-1185">Reference proteome</keyword>
<proteinExistence type="predicted"/>
<organism evidence="2 3">
    <name type="scientific">Amycolatopsis keratiniphila</name>
    <dbReference type="NCBI Taxonomy" id="129921"/>
    <lineage>
        <taxon>Bacteria</taxon>
        <taxon>Bacillati</taxon>
        <taxon>Actinomycetota</taxon>
        <taxon>Actinomycetes</taxon>
        <taxon>Pseudonocardiales</taxon>
        <taxon>Pseudonocardiaceae</taxon>
        <taxon>Amycolatopsis</taxon>
        <taxon>Amycolatopsis japonica group</taxon>
    </lineage>
</organism>
<reference evidence="2 3" key="1">
    <citation type="journal article" date="2013" name="BMC Genomics">
        <title>ContigScape: a Cytoscape plugin facilitating microbial genome gap closing.</title>
        <authorList>
            <person name="Tang B."/>
            <person name="Wang Q."/>
            <person name="Yang M."/>
            <person name="Xie F."/>
            <person name="Zhu Y."/>
            <person name="Zhuo Y."/>
            <person name="Wang S."/>
            <person name="Gao H."/>
            <person name="Ding X."/>
            <person name="Zhang L."/>
            <person name="Zhao G."/>
            <person name="Zheng H."/>
        </authorList>
    </citation>
    <scope>NUCLEOTIDE SEQUENCE [LARGE SCALE GENOMIC DNA]</scope>
    <source>
        <strain evidence="2 3">HCCB10007</strain>
    </source>
</reference>
<dbReference type="Proteomes" id="UP000013968">
    <property type="component" value="Chromosome"/>
</dbReference>